<dbReference type="Pfam" id="PF06810">
    <property type="entry name" value="Phage_scaffold"/>
    <property type="match status" value="1"/>
</dbReference>
<dbReference type="AlphaFoldDB" id="A0A2Z4W098"/>
<name>A0A2Z4W098_9LACO</name>
<feature type="compositionally biased region" description="Basic and acidic residues" evidence="1">
    <location>
        <begin position="60"/>
        <end position="73"/>
    </location>
</feature>
<organism evidence="3 5">
    <name type="scientific">Ligilactobacillus murinus</name>
    <dbReference type="NCBI Taxonomy" id="1622"/>
    <lineage>
        <taxon>Bacteria</taxon>
        <taxon>Bacillati</taxon>
        <taxon>Bacillota</taxon>
        <taxon>Bacilli</taxon>
        <taxon>Lactobacillales</taxon>
        <taxon>Lactobacillaceae</taxon>
        <taxon>Ligilactobacillus</taxon>
    </lineage>
</organism>
<feature type="region of interest" description="Disordered" evidence="1">
    <location>
        <begin position="52"/>
        <end position="73"/>
    </location>
</feature>
<evidence type="ECO:0000313" key="3">
    <source>
        <dbReference type="EMBL" id="RXV74955.1"/>
    </source>
</evidence>
<evidence type="ECO:0000313" key="4">
    <source>
        <dbReference type="Proteomes" id="UP000250143"/>
    </source>
</evidence>
<protein>
    <submittedName>
        <fullName evidence="3">Scaffolding protein</fullName>
    </submittedName>
</protein>
<dbReference type="Proteomes" id="UP000289316">
    <property type="component" value="Unassembled WGS sequence"/>
</dbReference>
<reference evidence="3 5" key="2">
    <citation type="submission" date="2018-09" db="EMBL/GenBank/DDBJ databases">
        <title>Murine metabolic-syndrome-specific gut microbial biobank.</title>
        <authorList>
            <person name="Liu C."/>
        </authorList>
    </citation>
    <scope>NUCLEOTIDE SEQUENCE [LARGE SCALE GENOMIC DNA]</scope>
    <source>
        <strain evidence="3 5">C-30</strain>
    </source>
</reference>
<reference evidence="2 4" key="1">
    <citation type="submission" date="2017-09" db="EMBL/GenBank/DDBJ databases">
        <title>Predominant Lactobacillus spp. isolated from feces of mice subjected to short-term calorie restriction.</title>
        <authorList>
            <person name="Zhang C."/>
            <person name="Zhao L."/>
            <person name="Pan F."/>
        </authorList>
    </citation>
    <scope>NUCLEOTIDE SEQUENCE [LARGE SCALE GENOMIC DNA]</scope>
    <source>
        <strain evidence="2 4">CR141</strain>
    </source>
</reference>
<proteinExistence type="predicted"/>
<dbReference type="EMBL" id="QZFR01000015">
    <property type="protein sequence ID" value="RXV74955.1"/>
    <property type="molecule type" value="Genomic_DNA"/>
</dbReference>
<keyword evidence="4" id="KW-1185">Reference proteome</keyword>
<dbReference type="Proteomes" id="UP000250143">
    <property type="component" value="Chromosome"/>
</dbReference>
<evidence type="ECO:0000313" key="2">
    <source>
        <dbReference type="EMBL" id="AWZ41281.1"/>
    </source>
</evidence>
<dbReference type="OrthoDB" id="2365850at2"/>
<evidence type="ECO:0000313" key="5">
    <source>
        <dbReference type="Proteomes" id="UP000289316"/>
    </source>
</evidence>
<dbReference type="EMBL" id="CP023566">
    <property type="protein sequence ID" value="AWZ41281.1"/>
    <property type="molecule type" value="Genomic_DNA"/>
</dbReference>
<dbReference type="InterPro" id="IPR009636">
    <property type="entry name" value="SCAF"/>
</dbReference>
<evidence type="ECO:0000256" key="1">
    <source>
        <dbReference type="SAM" id="MobiDB-lite"/>
    </source>
</evidence>
<sequence>MQSISWSVPRKIKTIGEICMALTREFLKEHGLSDEQITSVMTEHGKTVSDLKNDVQSLTSERDSLKERVTDRDKQLEDLKKSAGDSEELQNQIKQLQDDNKAASKDYEAKLAKQAKEFKIQNALRDANAKNVTAVQALLKADDITIGDDGKLNGFDNQLEAIKKDNAFLFEDEKAHQNGRIVVGAGLGNDNGKEASKDPIISKIAERMANE</sequence>
<accession>A0A2Z4W098</accession>
<gene>
    <name evidence="2" type="ORF">CPQ89_09720</name>
    <name evidence="3" type="ORF">D6C19_03425</name>
</gene>